<feature type="compositionally biased region" description="Pro residues" evidence="1">
    <location>
        <begin position="168"/>
        <end position="186"/>
    </location>
</feature>
<dbReference type="PANTHER" id="PTHR44329:SF214">
    <property type="entry name" value="PROTEIN KINASE DOMAIN-CONTAINING PROTEIN"/>
    <property type="match status" value="1"/>
</dbReference>
<feature type="region of interest" description="Disordered" evidence="1">
    <location>
        <begin position="164"/>
        <end position="210"/>
    </location>
</feature>
<evidence type="ECO:0000313" key="4">
    <source>
        <dbReference type="Proteomes" id="UP000612055"/>
    </source>
</evidence>
<dbReference type="CDD" id="cd13999">
    <property type="entry name" value="STKc_MAP3K-like"/>
    <property type="match status" value="1"/>
</dbReference>
<dbReference type="SMART" id="SM00220">
    <property type="entry name" value="S_TKc"/>
    <property type="match status" value="1"/>
</dbReference>
<dbReference type="OrthoDB" id="536504at2759"/>
<evidence type="ECO:0000259" key="2">
    <source>
        <dbReference type="PROSITE" id="PS50011"/>
    </source>
</evidence>
<dbReference type="InterPro" id="IPR000719">
    <property type="entry name" value="Prot_kinase_dom"/>
</dbReference>
<dbReference type="InterPro" id="IPR011009">
    <property type="entry name" value="Kinase-like_dom_sf"/>
</dbReference>
<feature type="region of interest" description="Disordered" evidence="1">
    <location>
        <begin position="935"/>
        <end position="977"/>
    </location>
</feature>
<dbReference type="PANTHER" id="PTHR44329">
    <property type="entry name" value="SERINE/THREONINE-PROTEIN KINASE TNNI3K-RELATED"/>
    <property type="match status" value="1"/>
</dbReference>
<evidence type="ECO:0000313" key="3">
    <source>
        <dbReference type="EMBL" id="KAG2486655.1"/>
    </source>
</evidence>
<keyword evidence="4" id="KW-1185">Reference proteome</keyword>
<gene>
    <name evidence="3" type="ORF">HYH03_014711</name>
</gene>
<dbReference type="Gene3D" id="1.10.510.10">
    <property type="entry name" value="Transferase(Phosphotransferase) domain 1"/>
    <property type="match status" value="1"/>
</dbReference>
<dbReference type="GO" id="GO:0004674">
    <property type="term" value="F:protein serine/threonine kinase activity"/>
    <property type="evidence" value="ECO:0007669"/>
    <property type="project" value="TreeGrafter"/>
</dbReference>
<name>A0A836BRY1_9CHLO</name>
<protein>
    <recommendedName>
        <fullName evidence="2">Protein kinase domain-containing protein</fullName>
    </recommendedName>
</protein>
<dbReference type="Proteomes" id="UP000612055">
    <property type="component" value="Unassembled WGS sequence"/>
</dbReference>
<dbReference type="InterPro" id="IPR001245">
    <property type="entry name" value="Ser-Thr/Tyr_kinase_cat_dom"/>
</dbReference>
<feature type="region of interest" description="Disordered" evidence="1">
    <location>
        <begin position="808"/>
        <end position="834"/>
    </location>
</feature>
<feature type="domain" description="Protein kinase" evidence="2">
    <location>
        <begin position="422"/>
        <end position="723"/>
    </location>
</feature>
<dbReference type="Gene3D" id="3.30.200.20">
    <property type="entry name" value="Phosphorylase Kinase, domain 1"/>
    <property type="match status" value="1"/>
</dbReference>
<dbReference type="EMBL" id="JAEHOE010000109">
    <property type="protein sequence ID" value="KAG2486655.1"/>
    <property type="molecule type" value="Genomic_DNA"/>
</dbReference>
<proteinExistence type="predicted"/>
<dbReference type="SUPFAM" id="SSF56112">
    <property type="entry name" value="Protein kinase-like (PK-like)"/>
    <property type="match status" value="1"/>
</dbReference>
<sequence length="977" mass="99338">MTNDSTFAVRDVVMLRSRDSSVTQAPGMDLLVAVAPGQALILHQDIAYTYRFCFPPATLRLAASLINRPPSIPGTNLYDCCTQGPLVPNCTNSPGSHPYDRCWVMYGRHVDIAGGSADVDPATSRTVRNGYTMHVINALNLCEAVLTDDCIKSLGPFGCLKYTEAQPSPSPAPEPPPWQWRPPPAPAGTAALAGEQQGGGGDNGGSGDGGSGGLSDGAIAGIVIGSVAGAAMLAAALALALIRWRSSSHPNHKGGPAGSAGDLPYSDSSSLGALAAAGSGQAPKIGRPSTGTETDSMPYDGYVRDTNTTAALTVTTANRKSLPSPEVLGVDKAQQSGSTVTPSTDSPKETVVAVGGVALAVVPVGSDGSNRPRPTDAAAIGSPDDHMMVTQLTPARSMDLDVTLAPSDGGEQGGAAGDNQVQLLPASRGEGAFGRVVEGRYQGRPVAVKLVADSAQWAGPLDALTRTFAQEVEVLSRCRHPNVVRLLAACLTPPRFCLVMELMEASLDDLMYGKLSAANGQLPNDQRKGPALGLGWPGQAPGARPRTAPLPLGKALHIGLQVARALEYLHPTVLHRDLKPANVLLAQPLSDRPVVKVTDFGLSRLRSTVLVTANPDAGTPGYMAPECYDVRSHQAGVITHKADVFSLGVLLWELLAGRRPWLRQDPLVVAQNVADQRLRPSLQTLATDRCSPDLAALIEQCWDHDPRRRPAAAEAVKELERLLQSHETELLIGATPAPYQAQGGPGGPGRAGPGPDGAYAVSAAGSGGEAATYDGPQFRAMVAPPGAGGAMGLLPTVGPGSPLSALDRIGPDGPDWSGPALGDAPLGPAAPRPTTAAVTAPAVAAAPRVIAESGGGGGDAATAAGAQRAVATMPEPAAAVAEAEAEADAVLAPDAAAAALEEPPQLRLRPAAAAAAVQQRVLCVAADPAAAASASLQQSTAPPTPEATAAEAAGLDGGGAAEAGALSAASDLMSPRG</sequence>
<organism evidence="3 4">
    <name type="scientific">Edaphochlamys debaryana</name>
    <dbReference type="NCBI Taxonomy" id="47281"/>
    <lineage>
        <taxon>Eukaryota</taxon>
        <taxon>Viridiplantae</taxon>
        <taxon>Chlorophyta</taxon>
        <taxon>core chlorophytes</taxon>
        <taxon>Chlorophyceae</taxon>
        <taxon>CS clade</taxon>
        <taxon>Chlamydomonadales</taxon>
        <taxon>Chlamydomonadales incertae sedis</taxon>
        <taxon>Edaphochlamys</taxon>
    </lineage>
</organism>
<feature type="compositionally biased region" description="Low complexity" evidence="1">
    <location>
        <begin position="935"/>
        <end position="954"/>
    </location>
</feature>
<dbReference type="GO" id="GO:0005524">
    <property type="term" value="F:ATP binding"/>
    <property type="evidence" value="ECO:0007669"/>
    <property type="project" value="InterPro"/>
</dbReference>
<feature type="region of interest" description="Disordered" evidence="1">
    <location>
        <begin position="736"/>
        <end position="758"/>
    </location>
</feature>
<dbReference type="AlphaFoldDB" id="A0A836BRY1"/>
<dbReference type="Pfam" id="PF07714">
    <property type="entry name" value="PK_Tyr_Ser-Thr"/>
    <property type="match status" value="1"/>
</dbReference>
<evidence type="ECO:0000256" key="1">
    <source>
        <dbReference type="SAM" id="MobiDB-lite"/>
    </source>
</evidence>
<feature type="compositionally biased region" description="Gly residues" evidence="1">
    <location>
        <begin position="743"/>
        <end position="755"/>
    </location>
</feature>
<feature type="region of interest" description="Disordered" evidence="1">
    <location>
        <begin position="276"/>
        <end position="298"/>
    </location>
</feature>
<dbReference type="PROSITE" id="PS50011">
    <property type="entry name" value="PROTEIN_KINASE_DOM"/>
    <property type="match status" value="1"/>
</dbReference>
<feature type="compositionally biased region" description="Low complexity" evidence="1">
    <location>
        <begin position="818"/>
        <end position="834"/>
    </location>
</feature>
<dbReference type="InterPro" id="IPR051681">
    <property type="entry name" value="Ser/Thr_Kinases-Pseudokinases"/>
</dbReference>
<reference evidence="3" key="1">
    <citation type="journal article" date="2020" name="bioRxiv">
        <title>Comparative genomics of Chlamydomonas.</title>
        <authorList>
            <person name="Craig R.J."/>
            <person name="Hasan A.R."/>
            <person name="Ness R.W."/>
            <person name="Keightley P.D."/>
        </authorList>
    </citation>
    <scope>NUCLEOTIDE SEQUENCE</scope>
    <source>
        <strain evidence="3">CCAP 11/70</strain>
    </source>
</reference>
<dbReference type="InterPro" id="IPR008271">
    <property type="entry name" value="Ser/Thr_kinase_AS"/>
</dbReference>
<dbReference type="PROSITE" id="PS00108">
    <property type="entry name" value="PROTEIN_KINASE_ST"/>
    <property type="match status" value="1"/>
</dbReference>
<comment type="caution">
    <text evidence="3">The sequence shown here is derived from an EMBL/GenBank/DDBJ whole genome shotgun (WGS) entry which is preliminary data.</text>
</comment>
<feature type="compositionally biased region" description="Low complexity" evidence="1">
    <location>
        <begin position="962"/>
        <end position="977"/>
    </location>
</feature>
<accession>A0A836BRY1</accession>
<feature type="compositionally biased region" description="Gly residues" evidence="1">
    <location>
        <begin position="196"/>
        <end position="210"/>
    </location>
</feature>